<feature type="binding site" evidence="3">
    <location>
        <begin position="118"/>
        <end position="131"/>
    </location>
    <ligand>
        <name>acetyl-CoA</name>
        <dbReference type="ChEBI" id="CHEBI:57288"/>
    </ligand>
</feature>
<dbReference type="HAMAP" id="MF_03130">
    <property type="entry name" value="mec17"/>
    <property type="match status" value="1"/>
</dbReference>
<evidence type="ECO:0000256" key="3">
    <source>
        <dbReference type="HAMAP-Rule" id="MF_03130"/>
    </source>
</evidence>
<dbReference type="GO" id="GO:0005874">
    <property type="term" value="C:microtubule"/>
    <property type="evidence" value="ECO:0007669"/>
    <property type="project" value="InterPro"/>
</dbReference>
<evidence type="ECO:0000313" key="6">
    <source>
        <dbReference type="Proteomes" id="UP000095283"/>
    </source>
</evidence>
<feature type="domain" description="N-acetyltransferase" evidence="5">
    <location>
        <begin position="1"/>
        <end position="186"/>
    </location>
</feature>
<dbReference type="Pfam" id="PF05301">
    <property type="entry name" value="Acetyltransf_16"/>
    <property type="match status" value="1"/>
</dbReference>
<keyword evidence="6" id="KW-1185">Reference proteome</keyword>
<evidence type="ECO:0000256" key="2">
    <source>
        <dbReference type="ARBA" id="ARBA00023315"/>
    </source>
</evidence>
<dbReference type="WBParaSite" id="Hba_14234">
    <property type="protein sequence ID" value="Hba_14234"/>
    <property type="gene ID" value="Hba_14234"/>
</dbReference>
<comment type="catalytic activity">
    <reaction evidence="3">
        <text>L-lysyl-[alpha-tubulin] + acetyl-CoA = N(6)-acetyl-L-lysyl-[alpha-tubulin] + CoA + H(+)</text>
        <dbReference type="Rhea" id="RHEA:15277"/>
        <dbReference type="Rhea" id="RHEA-COMP:11278"/>
        <dbReference type="Rhea" id="RHEA-COMP:11279"/>
        <dbReference type="ChEBI" id="CHEBI:15378"/>
        <dbReference type="ChEBI" id="CHEBI:29969"/>
        <dbReference type="ChEBI" id="CHEBI:57287"/>
        <dbReference type="ChEBI" id="CHEBI:57288"/>
        <dbReference type="ChEBI" id="CHEBI:61930"/>
        <dbReference type="EC" id="2.3.1.108"/>
    </reaction>
</comment>
<accession>A0A1I7XA46</accession>
<sequence>MEIAFDFSEIFPNEPIQQLDRGLLVRCNPRKYWAVQKAIDQLGELSAKAQGLKRVLTSYEKILDHDEEQTLYIMWHKHENKQNTSVVIGLLKVGRKKLYLLDSSQQQFEEKPLCILDFYVHELVQRKGNGHLLYNYMLNCEAMSAGMVAIDRPSDAFLQFLQKFYGLVDPILVWQSTNFVVYPQFFEGKKPVTHVESRVRCNHSEKVDPCLIPPVRSRGKDWNDSAGGIIHGTSELPARREAGPDTPLDRKNKRDFGHQSIW</sequence>
<dbReference type="EC" id="2.3.1.108" evidence="3"/>
<comment type="similarity">
    <text evidence="3">Belongs to the acetyltransferase ATAT1 family.</text>
</comment>
<organism evidence="6 7">
    <name type="scientific">Heterorhabditis bacteriophora</name>
    <name type="common">Entomopathogenic nematode worm</name>
    <dbReference type="NCBI Taxonomy" id="37862"/>
    <lineage>
        <taxon>Eukaryota</taxon>
        <taxon>Metazoa</taxon>
        <taxon>Ecdysozoa</taxon>
        <taxon>Nematoda</taxon>
        <taxon>Chromadorea</taxon>
        <taxon>Rhabditida</taxon>
        <taxon>Rhabditina</taxon>
        <taxon>Rhabditomorpha</taxon>
        <taxon>Strongyloidea</taxon>
        <taxon>Heterorhabditidae</taxon>
        <taxon>Heterorhabditis</taxon>
    </lineage>
</organism>
<dbReference type="AlphaFoldDB" id="A0A1I7XA46"/>
<dbReference type="Gene3D" id="3.40.630.30">
    <property type="match status" value="1"/>
</dbReference>
<proteinExistence type="inferred from homology"/>
<comment type="function">
    <text evidence="3">Specifically acetylates 'Lys-40' in alpha-tubulin on the lumenal side of microtubules. Promotes microtubule destabilization and accelerates microtubule dynamics; this activity may be independent of acetylation activity. Acetylates alpha-tubulin with a slow enzymatic rate, due to a catalytic site that is not optimized for acetyl transfer. Enters the microtubule through each end and diffuses quickly throughout the lumen of microtubules. Acetylates only long/old microtubules because of its slow acetylation rate since it does not have time to act on dynamically unstable microtubules before the enzyme is released.</text>
</comment>
<name>A0A1I7XA46_HETBA</name>
<dbReference type="GO" id="GO:0048666">
    <property type="term" value="P:neuron development"/>
    <property type="evidence" value="ECO:0007669"/>
    <property type="project" value="UniProtKB-UniRule"/>
</dbReference>
<dbReference type="InterPro" id="IPR038746">
    <property type="entry name" value="Atat"/>
</dbReference>
<comment type="caution">
    <text evidence="3">Lacks conserved residue(s) required for the propagation of feature annotation.</text>
</comment>
<dbReference type="PANTHER" id="PTHR12327">
    <property type="entry name" value="ALPHA-TUBULIN N-ACETYLTRANSFERASE 1"/>
    <property type="match status" value="1"/>
</dbReference>
<dbReference type="GO" id="GO:0019799">
    <property type="term" value="F:tubulin N-acetyltransferase activity"/>
    <property type="evidence" value="ECO:0007669"/>
    <property type="project" value="UniProtKB-UniRule"/>
</dbReference>
<evidence type="ECO:0000256" key="1">
    <source>
        <dbReference type="ARBA" id="ARBA00022679"/>
    </source>
</evidence>
<dbReference type="GO" id="GO:0070507">
    <property type="term" value="P:regulation of microtubule cytoskeleton organization"/>
    <property type="evidence" value="ECO:0007669"/>
    <property type="project" value="UniProtKB-UniRule"/>
</dbReference>
<feature type="region of interest" description="Disordered" evidence="4">
    <location>
        <begin position="222"/>
        <end position="262"/>
    </location>
</feature>
<dbReference type="PROSITE" id="PS51730">
    <property type="entry name" value="GNAT_ATAT"/>
    <property type="match status" value="1"/>
</dbReference>
<reference evidence="7" key="1">
    <citation type="submission" date="2016-11" db="UniProtKB">
        <authorList>
            <consortium name="WormBaseParasite"/>
        </authorList>
    </citation>
    <scope>IDENTIFICATION</scope>
</reference>
<evidence type="ECO:0000256" key="4">
    <source>
        <dbReference type="SAM" id="MobiDB-lite"/>
    </source>
</evidence>
<keyword evidence="1 3" id="KW-0808">Transferase</keyword>
<dbReference type="Proteomes" id="UP000095283">
    <property type="component" value="Unplaced"/>
</dbReference>
<protein>
    <recommendedName>
        <fullName evidence="3">Alpha-tubulin N-acetyltransferase</fullName>
        <shortName evidence="3">Alpha-TAT</shortName>
        <shortName evidence="3">TAT</shortName>
        <ecNumber evidence="3">2.3.1.108</ecNumber>
    </recommendedName>
    <alternativeName>
        <fullName evidence="3">Acetyltransferase mec-17 homolog</fullName>
    </alternativeName>
</protein>
<keyword evidence="2 3" id="KW-0012">Acyltransferase</keyword>
<feature type="compositionally biased region" description="Basic and acidic residues" evidence="4">
    <location>
        <begin position="237"/>
        <end position="262"/>
    </location>
</feature>
<dbReference type="InterPro" id="IPR007965">
    <property type="entry name" value="GNAT_ATAT"/>
</dbReference>
<feature type="site" description="Crucial for catalytic activity" evidence="3">
    <location>
        <position position="50"/>
    </location>
</feature>
<evidence type="ECO:0000313" key="7">
    <source>
        <dbReference type="WBParaSite" id="Hba_14234"/>
    </source>
</evidence>
<evidence type="ECO:0000259" key="5">
    <source>
        <dbReference type="PROSITE" id="PS51730"/>
    </source>
</evidence>
<dbReference type="PANTHER" id="PTHR12327:SF1">
    <property type="entry name" value="ALPHA-TUBULIN N-ACETYLTRANSFERASE 2"/>
    <property type="match status" value="1"/>
</dbReference>